<accession>A0A059A1D9</accession>
<protein>
    <recommendedName>
        <fullName evidence="3">Transcription factor Iwr1 domain-containing protein</fullName>
    </recommendedName>
</protein>
<dbReference type="PANTHER" id="PTHR31934">
    <property type="entry name" value="ALPHA/BETA-HYDROLASES SUPERFAMILY PROTEIN"/>
    <property type="match status" value="1"/>
</dbReference>
<feature type="compositionally biased region" description="Acidic residues" evidence="2">
    <location>
        <begin position="252"/>
        <end position="270"/>
    </location>
</feature>
<dbReference type="KEGG" id="egr:104425186"/>
<name>A0A059A1D9_EUCGR</name>
<dbReference type="PANTHER" id="PTHR31934:SF2">
    <property type="entry name" value="RNA-DIRECTED DNA METHYLATION 4"/>
    <property type="match status" value="1"/>
</dbReference>
<reference evidence="4" key="1">
    <citation type="submission" date="2013-07" db="EMBL/GenBank/DDBJ databases">
        <title>The genome of Eucalyptus grandis.</title>
        <authorList>
            <person name="Schmutz J."/>
            <person name="Hayes R."/>
            <person name="Myburg A."/>
            <person name="Tuskan G."/>
            <person name="Grattapaglia D."/>
            <person name="Rokhsar D.S."/>
        </authorList>
    </citation>
    <scope>NUCLEOTIDE SEQUENCE</scope>
    <source>
        <tissue evidence="4">Leaf extractions</tissue>
    </source>
</reference>
<evidence type="ECO:0000256" key="1">
    <source>
        <dbReference type="ARBA" id="ARBA00010218"/>
    </source>
</evidence>
<comment type="similarity">
    <text evidence="1">Belongs to the IWR1/SLC7A6OS family.</text>
</comment>
<dbReference type="Pfam" id="PF08574">
    <property type="entry name" value="Iwr1"/>
    <property type="match status" value="1"/>
</dbReference>
<evidence type="ECO:0000313" key="4">
    <source>
        <dbReference type="EMBL" id="KCW47623.1"/>
    </source>
</evidence>
<feature type="region of interest" description="Disordered" evidence="2">
    <location>
        <begin position="252"/>
        <end position="369"/>
    </location>
</feature>
<feature type="compositionally biased region" description="Acidic residues" evidence="2">
    <location>
        <begin position="293"/>
        <end position="318"/>
    </location>
</feature>
<dbReference type="InterPro" id="IPR013883">
    <property type="entry name" value="TF_Iwr1_dom"/>
</dbReference>
<evidence type="ECO:0000259" key="3">
    <source>
        <dbReference type="Pfam" id="PF08574"/>
    </source>
</evidence>
<dbReference type="FunCoup" id="A0A059A1D9">
    <property type="interactions" value="607"/>
</dbReference>
<gene>
    <name evidence="4" type="ORF">EUGRSUZ_K01366</name>
</gene>
<dbReference type="OMA" id="NPFPLVQ"/>
<dbReference type="OrthoDB" id="6255506at2759"/>
<dbReference type="STRING" id="71139.A0A059A1D9"/>
<sequence>MAAIGESSGGGDKPLIVRVKRKASQSPVDAFWLEINERPLKRPFLDFEKLSISDASVKENELKIKRVLVKHVESTNRSKADFDLLQSFLPRSAEVSESNTVMEDRRRAFKKDNIQEELLSKAREAKETIAKNARFEQIWRRRKGSEGDTDNKALHEMYQFYDVVRVDGEEKTSTVSKEEDLSLEDQRMLSSYLPLLREFIPSAAAEIESDLKVHKSEQGATDDYIYDYYAVNDDADMKDDSFSKFPLVQVDEDDFFDGPDESDIESDDSNAENNPLNDYPEEESEEEKKSEDSDGQSEEDEEEEEEEEEEESDTESEDSVLRCSSNIDDSFEDVMGYDDNVLDHNHDHDHNHNHEEGEGEGADWRWSYR</sequence>
<feature type="compositionally biased region" description="Basic and acidic residues" evidence="2">
    <location>
        <begin position="341"/>
        <end position="356"/>
    </location>
</feature>
<dbReference type="Gramene" id="KCW47623">
    <property type="protein sequence ID" value="KCW47623"/>
    <property type="gene ID" value="EUGRSUZ_K01366"/>
</dbReference>
<dbReference type="eggNOG" id="ENOG502QS78">
    <property type="taxonomic scope" value="Eukaryota"/>
</dbReference>
<dbReference type="InParanoid" id="A0A059A1D9"/>
<dbReference type="EMBL" id="KK198763">
    <property type="protein sequence ID" value="KCW47623.1"/>
    <property type="molecule type" value="Genomic_DNA"/>
</dbReference>
<dbReference type="AlphaFoldDB" id="A0A059A1D9"/>
<proteinExistence type="inferred from homology"/>
<organism evidence="4">
    <name type="scientific">Eucalyptus grandis</name>
    <name type="common">Flooded gum</name>
    <dbReference type="NCBI Taxonomy" id="71139"/>
    <lineage>
        <taxon>Eukaryota</taxon>
        <taxon>Viridiplantae</taxon>
        <taxon>Streptophyta</taxon>
        <taxon>Embryophyta</taxon>
        <taxon>Tracheophyta</taxon>
        <taxon>Spermatophyta</taxon>
        <taxon>Magnoliopsida</taxon>
        <taxon>eudicotyledons</taxon>
        <taxon>Gunneridae</taxon>
        <taxon>Pentapetalae</taxon>
        <taxon>rosids</taxon>
        <taxon>malvids</taxon>
        <taxon>Myrtales</taxon>
        <taxon>Myrtaceae</taxon>
        <taxon>Myrtoideae</taxon>
        <taxon>Eucalypteae</taxon>
        <taxon>Eucalyptus</taxon>
    </lineage>
</organism>
<feature type="domain" description="Transcription factor Iwr1" evidence="3">
    <location>
        <begin position="222"/>
        <end position="283"/>
    </location>
</feature>
<evidence type="ECO:0000256" key="2">
    <source>
        <dbReference type="SAM" id="MobiDB-lite"/>
    </source>
</evidence>